<keyword evidence="3" id="KW-1185">Reference proteome</keyword>
<gene>
    <name evidence="2" type="ORF">Tco_0770937</name>
</gene>
<feature type="region of interest" description="Disordered" evidence="1">
    <location>
        <begin position="1"/>
        <end position="33"/>
    </location>
</feature>
<evidence type="ECO:0000313" key="2">
    <source>
        <dbReference type="EMBL" id="GJS88301.1"/>
    </source>
</evidence>
<dbReference type="Pfam" id="PF02809">
    <property type="entry name" value="UIM"/>
    <property type="match status" value="1"/>
</dbReference>
<sequence length="103" mass="11504">GKRGKAKSPLRLIDEPSDEGVPVEEPAHDNEEADLQRALELSLKEQGERTQGPDRFVVLREPDSEKFQPLPEVQGKGKEKVVKEQAAHDLLTLQTPKKKSPTE</sequence>
<dbReference type="PROSITE" id="PS50330">
    <property type="entry name" value="UIM"/>
    <property type="match status" value="1"/>
</dbReference>
<reference evidence="2" key="1">
    <citation type="journal article" date="2022" name="Int. J. Mol. Sci.">
        <title>Draft Genome of Tanacetum Coccineum: Genomic Comparison of Closely Related Tanacetum-Family Plants.</title>
        <authorList>
            <person name="Yamashiro T."/>
            <person name="Shiraishi A."/>
            <person name="Nakayama K."/>
            <person name="Satake H."/>
        </authorList>
    </citation>
    <scope>NUCLEOTIDE SEQUENCE</scope>
</reference>
<accession>A0ABQ4ZFI8</accession>
<dbReference type="InterPro" id="IPR003903">
    <property type="entry name" value="UIM_dom"/>
</dbReference>
<feature type="non-terminal residue" evidence="2">
    <location>
        <position position="1"/>
    </location>
</feature>
<protein>
    <submittedName>
        <fullName evidence="2">Retrovirus-related pol polyprotein from transposon TNT 1-94</fullName>
    </submittedName>
</protein>
<dbReference type="Proteomes" id="UP001151760">
    <property type="component" value="Unassembled WGS sequence"/>
</dbReference>
<evidence type="ECO:0000256" key="1">
    <source>
        <dbReference type="SAM" id="MobiDB-lite"/>
    </source>
</evidence>
<dbReference type="Gene3D" id="6.10.140.100">
    <property type="match status" value="1"/>
</dbReference>
<evidence type="ECO:0000313" key="3">
    <source>
        <dbReference type="Proteomes" id="UP001151760"/>
    </source>
</evidence>
<name>A0ABQ4ZFI8_9ASTR</name>
<proteinExistence type="predicted"/>
<reference evidence="2" key="2">
    <citation type="submission" date="2022-01" db="EMBL/GenBank/DDBJ databases">
        <authorList>
            <person name="Yamashiro T."/>
            <person name="Shiraishi A."/>
            <person name="Satake H."/>
            <person name="Nakayama K."/>
        </authorList>
    </citation>
    <scope>NUCLEOTIDE SEQUENCE</scope>
</reference>
<dbReference type="SMART" id="SM00726">
    <property type="entry name" value="UIM"/>
    <property type="match status" value="1"/>
</dbReference>
<dbReference type="EMBL" id="BQNB010011263">
    <property type="protein sequence ID" value="GJS88301.1"/>
    <property type="molecule type" value="Genomic_DNA"/>
</dbReference>
<comment type="caution">
    <text evidence="2">The sequence shown here is derived from an EMBL/GenBank/DDBJ whole genome shotgun (WGS) entry which is preliminary data.</text>
</comment>
<organism evidence="2 3">
    <name type="scientific">Tanacetum coccineum</name>
    <dbReference type="NCBI Taxonomy" id="301880"/>
    <lineage>
        <taxon>Eukaryota</taxon>
        <taxon>Viridiplantae</taxon>
        <taxon>Streptophyta</taxon>
        <taxon>Embryophyta</taxon>
        <taxon>Tracheophyta</taxon>
        <taxon>Spermatophyta</taxon>
        <taxon>Magnoliopsida</taxon>
        <taxon>eudicotyledons</taxon>
        <taxon>Gunneridae</taxon>
        <taxon>Pentapetalae</taxon>
        <taxon>asterids</taxon>
        <taxon>campanulids</taxon>
        <taxon>Asterales</taxon>
        <taxon>Asteraceae</taxon>
        <taxon>Asteroideae</taxon>
        <taxon>Anthemideae</taxon>
        <taxon>Anthemidinae</taxon>
        <taxon>Tanacetum</taxon>
    </lineage>
</organism>